<dbReference type="InterPro" id="IPR017441">
    <property type="entry name" value="Protein_kinase_ATP_BS"/>
</dbReference>
<evidence type="ECO:0000256" key="2">
    <source>
        <dbReference type="ARBA" id="ARBA00022679"/>
    </source>
</evidence>
<feature type="region of interest" description="Disordered" evidence="7">
    <location>
        <begin position="162"/>
        <end position="278"/>
    </location>
</feature>
<feature type="compositionally biased region" description="Polar residues" evidence="7">
    <location>
        <begin position="56"/>
        <end position="75"/>
    </location>
</feature>
<evidence type="ECO:0000256" key="1">
    <source>
        <dbReference type="ARBA" id="ARBA00022527"/>
    </source>
</evidence>
<evidence type="ECO:0000313" key="10">
    <source>
        <dbReference type="Proteomes" id="UP001652661"/>
    </source>
</evidence>
<evidence type="ECO:0000256" key="7">
    <source>
        <dbReference type="SAM" id="MobiDB-lite"/>
    </source>
</evidence>
<evidence type="ECO:0000256" key="4">
    <source>
        <dbReference type="ARBA" id="ARBA00022777"/>
    </source>
</evidence>
<keyword evidence="2" id="KW-0808">Transferase</keyword>
<evidence type="ECO:0000256" key="6">
    <source>
        <dbReference type="PROSITE-ProRule" id="PRU10141"/>
    </source>
</evidence>
<keyword evidence="4 11" id="KW-0418">Kinase</keyword>
<dbReference type="PROSITE" id="PS00107">
    <property type="entry name" value="PROTEIN_KINASE_ATP"/>
    <property type="match status" value="1"/>
</dbReference>
<dbReference type="Proteomes" id="UP001652661">
    <property type="component" value="Chromosome 3L"/>
</dbReference>
<feature type="compositionally biased region" description="Acidic residues" evidence="7">
    <location>
        <begin position="177"/>
        <end position="193"/>
    </location>
</feature>
<feature type="region of interest" description="Disordered" evidence="7">
    <location>
        <begin position="52"/>
        <end position="76"/>
    </location>
</feature>
<feature type="compositionally biased region" description="Acidic residues" evidence="7">
    <location>
        <begin position="250"/>
        <end position="270"/>
    </location>
</feature>
<feature type="compositionally biased region" description="Low complexity" evidence="7">
    <location>
        <begin position="203"/>
        <end position="215"/>
    </location>
</feature>
<name>A0ABM4GF97_DROKI</name>
<reference evidence="11" key="1">
    <citation type="submission" date="2025-08" db="UniProtKB">
        <authorList>
            <consortium name="RefSeq"/>
        </authorList>
    </citation>
    <scope>IDENTIFICATION</scope>
    <source>
        <strain evidence="11">14028-0561.14</strain>
        <tissue evidence="11">Whole fly</tissue>
    </source>
</reference>
<gene>
    <name evidence="11" type="primary">Pka-C3</name>
</gene>
<keyword evidence="1" id="KW-0723">Serine/threonine-protein kinase</keyword>
<feature type="binding site" evidence="6">
    <location>
        <position position="317"/>
    </location>
    <ligand>
        <name>ATP</name>
        <dbReference type="ChEBI" id="CHEBI:30616"/>
    </ligand>
</feature>
<evidence type="ECO:0000259" key="9">
    <source>
        <dbReference type="PROSITE" id="PS51285"/>
    </source>
</evidence>
<feature type="compositionally biased region" description="Basic and acidic residues" evidence="7">
    <location>
        <begin position="236"/>
        <end position="249"/>
    </location>
</feature>
<feature type="compositionally biased region" description="Low complexity" evidence="7">
    <location>
        <begin position="162"/>
        <end position="176"/>
    </location>
</feature>
<dbReference type="GeneID" id="108083765"/>
<evidence type="ECO:0000313" key="11">
    <source>
        <dbReference type="RefSeq" id="XP_070141396.1"/>
    </source>
</evidence>
<evidence type="ECO:0000259" key="8">
    <source>
        <dbReference type="PROSITE" id="PS50011"/>
    </source>
</evidence>
<evidence type="ECO:0000256" key="3">
    <source>
        <dbReference type="ARBA" id="ARBA00022741"/>
    </source>
</evidence>
<dbReference type="InterPro" id="IPR000961">
    <property type="entry name" value="AGC-kinase_C"/>
</dbReference>
<dbReference type="PANTHER" id="PTHR24353">
    <property type="entry name" value="CYCLIC NUCLEOTIDE-DEPENDENT PROTEIN KINASE"/>
    <property type="match status" value="1"/>
</dbReference>
<dbReference type="SMART" id="SM00220">
    <property type="entry name" value="S_TKc"/>
    <property type="match status" value="1"/>
</dbReference>
<dbReference type="Gene3D" id="3.30.200.20">
    <property type="entry name" value="Phosphorylase Kinase, domain 1"/>
    <property type="match status" value="1"/>
</dbReference>
<feature type="domain" description="Protein kinase" evidence="8">
    <location>
        <begin position="288"/>
        <end position="542"/>
    </location>
</feature>
<dbReference type="PANTHER" id="PTHR24353:SF37">
    <property type="entry name" value="CAMP-DEPENDENT PROTEIN KINASE CATALYTIC SUBUNIT PRKX"/>
    <property type="match status" value="1"/>
</dbReference>
<feature type="region of interest" description="Disordered" evidence="7">
    <location>
        <begin position="106"/>
        <end position="150"/>
    </location>
</feature>
<organism evidence="10 11">
    <name type="scientific">Drosophila kikkawai</name>
    <name type="common">Fruit fly</name>
    <dbReference type="NCBI Taxonomy" id="30033"/>
    <lineage>
        <taxon>Eukaryota</taxon>
        <taxon>Metazoa</taxon>
        <taxon>Ecdysozoa</taxon>
        <taxon>Arthropoda</taxon>
        <taxon>Hexapoda</taxon>
        <taxon>Insecta</taxon>
        <taxon>Pterygota</taxon>
        <taxon>Neoptera</taxon>
        <taxon>Endopterygota</taxon>
        <taxon>Diptera</taxon>
        <taxon>Brachycera</taxon>
        <taxon>Muscomorpha</taxon>
        <taxon>Ephydroidea</taxon>
        <taxon>Drosophilidae</taxon>
        <taxon>Drosophila</taxon>
        <taxon>Sophophora</taxon>
    </lineage>
</organism>
<dbReference type="PROSITE" id="PS51285">
    <property type="entry name" value="AGC_KINASE_CTER"/>
    <property type="match status" value="1"/>
</dbReference>
<dbReference type="InterPro" id="IPR011009">
    <property type="entry name" value="Kinase-like_dom_sf"/>
</dbReference>
<keyword evidence="10" id="KW-1185">Reference proteome</keyword>
<dbReference type="InterPro" id="IPR000719">
    <property type="entry name" value="Prot_kinase_dom"/>
</dbReference>
<dbReference type="RefSeq" id="XP_070141396.1">
    <property type="nucleotide sequence ID" value="XM_070285295.1"/>
</dbReference>
<feature type="compositionally biased region" description="Acidic residues" evidence="7">
    <location>
        <begin position="221"/>
        <end position="235"/>
    </location>
</feature>
<feature type="compositionally biased region" description="Low complexity" evidence="7">
    <location>
        <begin position="114"/>
        <end position="130"/>
    </location>
</feature>
<sequence length="597" mass="67333">MDFSYIIKCIVFPYVANACILLKLSLRLWHSCWQQAWHGDHDRASGLRLRLGPAASRSQGEKSTTGNRATGTPPRTRTIAEAQARIAREMSTATCARFCTPLTSGPAGSTSKLTAGSVTTGSGSGNMTSSYKKKIPSNSTAAAATNDSSTTEATFTFKLGRSNARSSSNVASSESSDPLESDYSEEEEEEPEKDQEPVTNSRSSSTATTTSSSAAGHDHDVDEEEDDDDDDDEEEANGRDGDDVTHDSSESIEDDGNETDDEEDDDDSEESSSVQTAKGVRKYHLDDYQIIKTVGTGTFGRVCLCRDRISEKYCAMKILAMTEVIRLKQIEHVKNERNILREIRHPFVISLEWSTKDESNLYMIFDYVCGGELFTYLRNAGKFTSQTSNFYAAEIVSALEYLHSLQVVYRDLKPENLLINRDGHLKITDFGFAKKLRDRTWTLCGTPEYIAPEIIQSKGHNKAVDWWALGVLIYEMLVGYPPFYDEQPFGIYEKILSGKIEWERHMDPIAKDLIKKLLVNDRTKRLGNMKNGADDVKRHRWFKHLNWNDVYNKKLKPPILPDVHHDGDTKNFDDYPEKDWKPAKAVDQRDLQYFNDF</sequence>
<dbReference type="Pfam" id="PF00069">
    <property type="entry name" value="Pkinase"/>
    <property type="match status" value="1"/>
</dbReference>
<feature type="compositionally biased region" description="Low complexity" evidence="7">
    <location>
        <begin position="137"/>
        <end position="150"/>
    </location>
</feature>
<dbReference type="PROSITE" id="PS00108">
    <property type="entry name" value="PROTEIN_KINASE_ST"/>
    <property type="match status" value="1"/>
</dbReference>
<protein>
    <submittedName>
        <fullName evidence="11">cAMP-dependent protein kinase catalytic subunit 3 isoform X1</fullName>
    </submittedName>
</protein>
<dbReference type="CDD" id="cd05612">
    <property type="entry name" value="STKc_PRKX_like"/>
    <property type="match status" value="1"/>
</dbReference>
<dbReference type="Gene3D" id="1.10.510.10">
    <property type="entry name" value="Transferase(Phosphotransferase) domain 1"/>
    <property type="match status" value="1"/>
</dbReference>
<evidence type="ECO:0000256" key="5">
    <source>
        <dbReference type="ARBA" id="ARBA00022840"/>
    </source>
</evidence>
<dbReference type="SMART" id="SM00133">
    <property type="entry name" value="S_TK_X"/>
    <property type="match status" value="1"/>
</dbReference>
<dbReference type="PROSITE" id="PS50011">
    <property type="entry name" value="PROTEIN_KINASE_DOM"/>
    <property type="match status" value="1"/>
</dbReference>
<dbReference type="GO" id="GO:0016301">
    <property type="term" value="F:kinase activity"/>
    <property type="evidence" value="ECO:0007669"/>
    <property type="project" value="UniProtKB-KW"/>
</dbReference>
<dbReference type="InterPro" id="IPR008271">
    <property type="entry name" value="Ser/Thr_kinase_AS"/>
</dbReference>
<accession>A0ABM4GF97</accession>
<proteinExistence type="predicted"/>
<dbReference type="SUPFAM" id="SSF56112">
    <property type="entry name" value="Protein kinase-like (PK-like)"/>
    <property type="match status" value="1"/>
</dbReference>
<keyword evidence="5 6" id="KW-0067">ATP-binding</keyword>
<keyword evidence="3 6" id="KW-0547">Nucleotide-binding</keyword>
<feature type="domain" description="AGC-kinase C-terminal" evidence="9">
    <location>
        <begin position="543"/>
        <end position="597"/>
    </location>
</feature>